<proteinExistence type="predicted"/>
<dbReference type="AlphaFoldDB" id="A0A4S2PBY3"/>
<accession>A0A4S2PBY3</accession>
<comment type="caution">
    <text evidence="1">The sequence shown here is derived from an EMBL/GenBank/DDBJ whole genome shotgun (WGS) entry which is preliminary data.</text>
</comment>
<dbReference type="Proteomes" id="UP000310576">
    <property type="component" value="Unassembled WGS sequence"/>
</dbReference>
<sequence>MAISDINKMMAMYTQPTEFDQNAWKTAFDISNAFTNANNERTLADENARKLRENLATEDWRTAYQKADFLDRENLANWNVTTRDATQKGTIDFTNAQNQANTAAQNNAYMQHNAIADSWRMMTDAVQANGGRMPTQEELFNIARTNPNINPALFANVASQYQNWAANQARMLAPVNPKVASQYNVLGGITPNMLDNNGNLVNFNSDQVLASNLTPEQKTNFVTGQAMLPQMTQHNRMGSNDLEAAKIRQEMQTEPLNNQIKQKANEEFQKWVSNSAYGLVPDETGQFDQNQARQTINTGKLVYRNNPEVLALVEQLERDVLGGRNNQATPPLNLKGFSPNTNIF</sequence>
<evidence type="ECO:0000313" key="2">
    <source>
        <dbReference type="Proteomes" id="UP000310576"/>
    </source>
</evidence>
<reference evidence="1 2" key="1">
    <citation type="journal article" date="2019" name="Vet. Microbiol.">
        <title>Development of multi locus sequence typing (MLST) of Rodentibacter pneumotropicus.</title>
        <authorList>
            <person name="Adhikary S."/>
            <person name="Bisgaard M."/>
            <person name="Boot R."/>
            <person name="Benga L."/>
            <person name="Nicklas W."/>
            <person name="Christensen H."/>
        </authorList>
    </citation>
    <scope>NUCLEOTIDE SEQUENCE [LARGE SCALE GENOMIC DNA]</scope>
    <source>
        <strain evidence="1 2">1596_07</strain>
    </source>
</reference>
<organism evidence="1 2">
    <name type="scientific">Rodentibacter pneumotropicus</name>
    <dbReference type="NCBI Taxonomy" id="758"/>
    <lineage>
        <taxon>Bacteria</taxon>
        <taxon>Pseudomonadati</taxon>
        <taxon>Pseudomonadota</taxon>
        <taxon>Gammaproteobacteria</taxon>
        <taxon>Pasteurellales</taxon>
        <taxon>Pasteurellaceae</taxon>
        <taxon>Rodentibacter</taxon>
    </lineage>
</organism>
<evidence type="ECO:0000313" key="1">
    <source>
        <dbReference type="EMBL" id="THA14868.1"/>
    </source>
</evidence>
<dbReference type="EMBL" id="QXNG01000062">
    <property type="protein sequence ID" value="THA14868.1"/>
    <property type="molecule type" value="Genomic_DNA"/>
</dbReference>
<dbReference type="RefSeq" id="WP_136125079.1">
    <property type="nucleotide sequence ID" value="NZ_CAJUGY010000037.1"/>
</dbReference>
<protein>
    <submittedName>
        <fullName evidence="1">Uncharacterized protein</fullName>
    </submittedName>
</protein>
<name>A0A4S2PBY3_9PAST</name>
<gene>
    <name evidence="1" type="ORF">D3M76_06625</name>
</gene>